<dbReference type="SUPFAM" id="SSF88713">
    <property type="entry name" value="Glycoside hydrolase/deacetylase"/>
    <property type="match status" value="1"/>
</dbReference>
<protein>
    <submittedName>
        <fullName evidence="2">Peptidoglycan/xylan/chitin deacetylase (PgdA/CDA1 family)</fullName>
    </submittedName>
</protein>
<dbReference type="InterPro" id="IPR011330">
    <property type="entry name" value="Glyco_hydro/deAcase_b/a-brl"/>
</dbReference>
<dbReference type="Proteomes" id="UP000555103">
    <property type="component" value="Unassembled WGS sequence"/>
</dbReference>
<dbReference type="Pfam" id="PF01522">
    <property type="entry name" value="Polysacc_deac_1"/>
    <property type="match status" value="1"/>
</dbReference>
<dbReference type="PROSITE" id="PS51677">
    <property type="entry name" value="NODB"/>
    <property type="match status" value="1"/>
</dbReference>
<dbReference type="InterPro" id="IPR002509">
    <property type="entry name" value="NODB_dom"/>
</dbReference>
<sequence>MKEHEAVIKEIIKKGHYIGGHSDKHILYAGWGAERENTRVSADSLINDFRRNMAELEKFGVDISNVDYYLPPSEWYNRETVRLIETQGQVSVNFTSGLRTAADYTTPDMKNYMSSQQLIDLLFVFEEENGLNGAIILIHPGTHYKRTDKLYLRLDEIIKQLKKKGYTFNRL</sequence>
<comment type="caution">
    <text evidence="2">The sequence shown here is derived from an EMBL/GenBank/DDBJ whole genome shotgun (WGS) entry which is preliminary data.</text>
</comment>
<dbReference type="PANTHER" id="PTHR10587:SF128">
    <property type="entry name" value="POLYSACCHARIDE DEACETYLASE PDAB-RELATED"/>
    <property type="match status" value="1"/>
</dbReference>
<dbReference type="PANTHER" id="PTHR10587">
    <property type="entry name" value="GLYCOSYL TRANSFERASE-RELATED"/>
    <property type="match status" value="1"/>
</dbReference>
<reference evidence="2 3" key="1">
    <citation type="submission" date="2020-08" db="EMBL/GenBank/DDBJ databases">
        <title>Genomic Encyclopedia of Type Strains, Phase IV (KMG-IV): sequencing the most valuable type-strain genomes for metagenomic binning, comparative biology and taxonomic classification.</title>
        <authorList>
            <person name="Goeker M."/>
        </authorList>
    </citation>
    <scope>NUCLEOTIDE SEQUENCE [LARGE SCALE GENOMIC DNA]</scope>
    <source>
        <strain evidence="2 3">DSM 104969</strain>
    </source>
</reference>
<proteinExistence type="predicted"/>
<evidence type="ECO:0000259" key="1">
    <source>
        <dbReference type="PROSITE" id="PS51677"/>
    </source>
</evidence>
<dbReference type="InterPro" id="IPR050248">
    <property type="entry name" value="Polysacc_deacetylase_ArnD"/>
</dbReference>
<evidence type="ECO:0000313" key="2">
    <source>
        <dbReference type="EMBL" id="MBB4035252.1"/>
    </source>
</evidence>
<dbReference type="EMBL" id="JACIEP010000003">
    <property type="protein sequence ID" value="MBB4035252.1"/>
    <property type="molecule type" value="Genomic_DNA"/>
</dbReference>
<keyword evidence="3" id="KW-1185">Reference proteome</keyword>
<feature type="domain" description="NodB homology" evidence="1">
    <location>
        <begin position="1"/>
        <end position="169"/>
    </location>
</feature>
<gene>
    <name evidence="2" type="ORF">GGR21_001141</name>
</gene>
<dbReference type="GO" id="GO:0005975">
    <property type="term" value="P:carbohydrate metabolic process"/>
    <property type="evidence" value="ECO:0007669"/>
    <property type="project" value="InterPro"/>
</dbReference>
<name>A0A840CRU6_9BACT</name>
<dbReference type="GO" id="GO:0016810">
    <property type="term" value="F:hydrolase activity, acting on carbon-nitrogen (but not peptide) bonds"/>
    <property type="evidence" value="ECO:0007669"/>
    <property type="project" value="InterPro"/>
</dbReference>
<dbReference type="GO" id="GO:0016020">
    <property type="term" value="C:membrane"/>
    <property type="evidence" value="ECO:0007669"/>
    <property type="project" value="TreeGrafter"/>
</dbReference>
<evidence type="ECO:0000313" key="3">
    <source>
        <dbReference type="Proteomes" id="UP000555103"/>
    </source>
</evidence>
<dbReference type="Gene3D" id="3.20.20.370">
    <property type="entry name" value="Glycoside hydrolase/deacetylase"/>
    <property type="match status" value="1"/>
</dbReference>
<accession>A0A840CRU6</accession>
<dbReference type="AlphaFoldDB" id="A0A840CRU6"/>
<organism evidence="2 3">
    <name type="scientific">Dysgonomonas hofstadii</name>
    <dbReference type="NCBI Taxonomy" id="637886"/>
    <lineage>
        <taxon>Bacteria</taxon>
        <taxon>Pseudomonadati</taxon>
        <taxon>Bacteroidota</taxon>
        <taxon>Bacteroidia</taxon>
        <taxon>Bacteroidales</taxon>
        <taxon>Dysgonomonadaceae</taxon>
        <taxon>Dysgonomonas</taxon>
    </lineage>
</organism>